<keyword evidence="3 9" id="KW-0479">Metal-binding</keyword>
<feature type="domain" description="Pentraxin (PTX)" evidence="10">
    <location>
        <begin position="22"/>
        <end position="223"/>
    </location>
</feature>
<dbReference type="GO" id="GO:0046872">
    <property type="term" value="F:metal ion binding"/>
    <property type="evidence" value="ECO:0007669"/>
    <property type="project" value="UniProtKB-KW"/>
</dbReference>
<evidence type="ECO:0000256" key="1">
    <source>
        <dbReference type="ARBA" id="ARBA00004613"/>
    </source>
</evidence>
<evidence type="ECO:0000256" key="2">
    <source>
        <dbReference type="ARBA" id="ARBA00022525"/>
    </source>
</evidence>
<dbReference type="PRINTS" id="PR00895">
    <property type="entry name" value="PENTAXIN"/>
</dbReference>
<comment type="cofactor">
    <cofactor evidence="9">
        <name>Ca(2+)</name>
        <dbReference type="ChEBI" id="CHEBI:29108"/>
    </cofactor>
    <text evidence="9">Binds 2 calcium ions per subunit.</text>
</comment>
<comment type="similarity">
    <text evidence="7 9">Belongs to the pentraxin family.</text>
</comment>
<dbReference type="FunFam" id="2.60.120.200:FF:000070">
    <property type="entry name" value="Serum amyloid P-component"/>
    <property type="match status" value="1"/>
</dbReference>
<gene>
    <name evidence="11" type="ORF">NHX12_002145</name>
</gene>
<evidence type="ECO:0000256" key="9">
    <source>
        <dbReference type="RuleBase" id="RU362112"/>
    </source>
</evidence>
<evidence type="ECO:0000313" key="12">
    <source>
        <dbReference type="Proteomes" id="UP001148018"/>
    </source>
</evidence>
<name>A0A9Q0E4E8_9TELE</name>
<keyword evidence="12" id="KW-1185">Reference proteome</keyword>
<comment type="caution">
    <text evidence="8">Lacks conserved residue(s) required for the propagation of feature annotation.</text>
</comment>
<dbReference type="OrthoDB" id="547680at2759"/>
<evidence type="ECO:0000313" key="11">
    <source>
        <dbReference type="EMBL" id="KAJ3598640.1"/>
    </source>
</evidence>
<evidence type="ECO:0000256" key="8">
    <source>
        <dbReference type="PROSITE-ProRule" id="PRU01172"/>
    </source>
</evidence>
<evidence type="ECO:0000256" key="7">
    <source>
        <dbReference type="ARBA" id="ARBA00038102"/>
    </source>
</evidence>
<accession>A0A9Q0E4E8</accession>
<evidence type="ECO:0000259" key="10">
    <source>
        <dbReference type="PROSITE" id="PS51828"/>
    </source>
</evidence>
<protein>
    <recommendedName>
        <fullName evidence="9">Pentraxin family member</fullName>
    </recommendedName>
</protein>
<dbReference type="SUPFAM" id="SSF49899">
    <property type="entry name" value="Concanavalin A-like lectins/glucanases"/>
    <property type="match status" value="1"/>
</dbReference>
<evidence type="ECO:0000256" key="6">
    <source>
        <dbReference type="ARBA" id="ARBA00023157"/>
    </source>
</evidence>
<keyword evidence="5 9" id="KW-0106">Calcium</keyword>
<dbReference type="AlphaFoldDB" id="A0A9Q0E4E8"/>
<comment type="caution">
    <text evidence="11">The sequence shown here is derived from an EMBL/GenBank/DDBJ whole genome shotgun (WGS) entry which is preliminary data.</text>
</comment>
<dbReference type="EMBL" id="JANIIK010000109">
    <property type="protein sequence ID" value="KAJ3598640.1"/>
    <property type="molecule type" value="Genomic_DNA"/>
</dbReference>
<dbReference type="Gene3D" id="2.60.120.200">
    <property type="match status" value="1"/>
</dbReference>
<feature type="signal peptide" evidence="9">
    <location>
        <begin position="1"/>
        <end position="16"/>
    </location>
</feature>
<proteinExistence type="inferred from homology"/>
<sequence>MEKVLLLTALIATCWATPQDLSGKMFTFPKATNTDHVKLSTPKKLFQDVTACVRLFTDISRDYGIFSLATASRINAFGMFKLGPTSLRMLAQDAAADFLMMSIPLNQWVSICSTWTSETGLTQVWLDGQPSSRRHIHKGTAIAGPPIIILGQEQDTYGGGFDLQQSFVGMISDVHMWDYVLSACEIQRYSKDLNYSPGNVLNWRAMEFEITGNVLKENKQEQCKA</sequence>
<comment type="subcellular location">
    <subcellularLocation>
        <location evidence="1 9">Secreted</location>
    </subcellularLocation>
</comment>
<organism evidence="11 12">
    <name type="scientific">Muraenolepis orangiensis</name>
    <name type="common">Patagonian moray cod</name>
    <dbReference type="NCBI Taxonomy" id="630683"/>
    <lineage>
        <taxon>Eukaryota</taxon>
        <taxon>Metazoa</taxon>
        <taxon>Chordata</taxon>
        <taxon>Craniata</taxon>
        <taxon>Vertebrata</taxon>
        <taxon>Euteleostomi</taxon>
        <taxon>Actinopterygii</taxon>
        <taxon>Neopterygii</taxon>
        <taxon>Teleostei</taxon>
        <taxon>Neoteleostei</taxon>
        <taxon>Acanthomorphata</taxon>
        <taxon>Zeiogadaria</taxon>
        <taxon>Gadariae</taxon>
        <taxon>Gadiformes</taxon>
        <taxon>Muraenolepidoidei</taxon>
        <taxon>Muraenolepididae</taxon>
        <taxon>Muraenolepis</taxon>
    </lineage>
</organism>
<comment type="subunit">
    <text evidence="9">Homopentamer. Pentaxin (or pentraxin) have a discoid arrangement of 5 non-covalently bound subunits.</text>
</comment>
<feature type="chain" id="PRO_5040531356" description="Pentraxin family member" evidence="9">
    <location>
        <begin position="17"/>
        <end position="225"/>
    </location>
</feature>
<evidence type="ECO:0000256" key="5">
    <source>
        <dbReference type="ARBA" id="ARBA00022837"/>
    </source>
</evidence>
<dbReference type="GO" id="GO:0005576">
    <property type="term" value="C:extracellular region"/>
    <property type="evidence" value="ECO:0007669"/>
    <property type="project" value="UniProtKB-SubCell"/>
</dbReference>
<keyword evidence="2" id="KW-0964">Secreted</keyword>
<keyword evidence="6" id="KW-1015">Disulfide bond</keyword>
<keyword evidence="4 9" id="KW-0732">Signal</keyword>
<dbReference type="PANTHER" id="PTHR45869:SF7">
    <property type="entry name" value="C-REACTIVE PROTEIN"/>
    <property type="match status" value="1"/>
</dbReference>
<dbReference type="SMART" id="SM00159">
    <property type="entry name" value="PTX"/>
    <property type="match status" value="1"/>
</dbReference>
<reference evidence="11" key="1">
    <citation type="submission" date="2022-07" db="EMBL/GenBank/DDBJ databases">
        <title>Chromosome-level genome of Muraenolepis orangiensis.</title>
        <authorList>
            <person name="Kim J."/>
        </authorList>
    </citation>
    <scope>NUCLEOTIDE SEQUENCE</scope>
    <source>
        <strain evidence="11">KU_S4_2022</strain>
        <tissue evidence="11">Muscle</tissue>
    </source>
</reference>
<dbReference type="PANTHER" id="PTHR45869">
    <property type="entry name" value="C-REACTIVE PROTEIN-RELATED"/>
    <property type="match status" value="1"/>
</dbReference>
<dbReference type="Proteomes" id="UP001148018">
    <property type="component" value="Unassembled WGS sequence"/>
</dbReference>
<evidence type="ECO:0000256" key="3">
    <source>
        <dbReference type="ARBA" id="ARBA00022723"/>
    </source>
</evidence>
<dbReference type="InterPro" id="IPR051005">
    <property type="entry name" value="Pentraxin_domain"/>
</dbReference>
<evidence type="ECO:0000256" key="4">
    <source>
        <dbReference type="ARBA" id="ARBA00022729"/>
    </source>
</evidence>
<dbReference type="Pfam" id="PF00354">
    <property type="entry name" value="Pentaxin"/>
    <property type="match status" value="1"/>
</dbReference>
<dbReference type="InterPro" id="IPR001759">
    <property type="entry name" value="PTX_dom"/>
</dbReference>
<dbReference type="InterPro" id="IPR013320">
    <property type="entry name" value="ConA-like_dom_sf"/>
</dbReference>
<dbReference type="PROSITE" id="PS51828">
    <property type="entry name" value="PTX_2"/>
    <property type="match status" value="1"/>
</dbReference>